<protein>
    <recommendedName>
        <fullName evidence="5">Elongator complex protein 5</fullName>
    </recommendedName>
</protein>
<evidence type="ECO:0000256" key="5">
    <source>
        <dbReference type="ARBA" id="ARBA00020264"/>
    </source>
</evidence>
<dbReference type="GO" id="GO:0005737">
    <property type="term" value="C:cytoplasm"/>
    <property type="evidence" value="ECO:0007669"/>
    <property type="project" value="UniProtKB-SubCell"/>
</dbReference>
<dbReference type="PANTHER" id="PTHR15641">
    <property type="entry name" value="ELONGATOR COMPLEX PROTEIN 5"/>
    <property type="match status" value="1"/>
</dbReference>
<dbReference type="PANTHER" id="PTHR15641:SF1">
    <property type="entry name" value="ELONGATOR COMPLEX PROTEIN 5"/>
    <property type="match status" value="1"/>
</dbReference>
<evidence type="ECO:0000256" key="6">
    <source>
        <dbReference type="ARBA" id="ARBA00022490"/>
    </source>
</evidence>
<comment type="similarity">
    <text evidence="4">Belongs to the ELP5 family.</text>
</comment>
<dbReference type="AlphaFoldDB" id="A0ABD2W0Z7"/>
<evidence type="ECO:0000313" key="10">
    <source>
        <dbReference type="Proteomes" id="UP001627154"/>
    </source>
</evidence>
<accession>A0ABD2W0Z7</accession>
<evidence type="ECO:0000256" key="8">
    <source>
        <dbReference type="ARBA" id="ARBA00023242"/>
    </source>
</evidence>
<keyword evidence="7" id="KW-0819">tRNA processing</keyword>
<evidence type="ECO:0000256" key="2">
    <source>
        <dbReference type="ARBA" id="ARBA00004496"/>
    </source>
</evidence>
<keyword evidence="8" id="KW-0539">Nucleus</keyword>
<proteinExistence type="inferred from homology"/>
<evidence type="ECO:0000256" key="7">
    <source>
        <dbReference type="ARBA" id="ARBA00022694"/>
    </source>
</evidence>
<evidence type="ECO:0000256" key="1">
    <source>
        <dbReference type="ARBA" id="ARBA00004123"/>
    </source>
</evidence>
<name>A0ABD2W0Z7_9HYME</name>
<evidence type="ECO:0000313" key="9">
    <source>
        <dbReference type="EMBL" id="KAL3386394.1"/>
    </source>
</evidence>
<gene>
    <name evidence="9" type="ORF">TKK_018251</name>
</gene>
<sequence length="281" mass="32110">MLSTSQILNLTVKDNKFIVVDEDVNAAYADYLIIAWLQQMKKNNDQRSVQILLFSKPSQTLQKVFESSQIKNYCVIDFFKLTEEKDIYQSCVNTVAQNLNSIFVINCLSTLALQIGTAKACQFVEKLSQNQKLTVFCIYKRDIKQNIPRIESLGSVYIKLKKSKKVTVHSKINYEVSVVNKKLGGSIVQWNESIQQSVLDFTFTSTIIPNTCVKAEKYTPPTVSTKSLTTFKIEMSEQEMKQRDSVPLPYTLMNKVGGDIIYIPDDNDDYDEEDPDEDLDF</sequence>
<comment type="subcellular location">
    <subcellularLocation>
        <location evidence="2">Cytoplasm</location>
    </subcellularLocation>
    <subcellularLocation>
        <location evidence="1">Nucleus</location>
    </subcellularLocation>
</comment>
<comment type="pathway">
    <text evidence="3">tRNA modification; 5-methoxycarbonylmethyl-2-thiouridine-tRNA biosynthesis.</text>
</comment>
<reference evidence="9 10" key="1">
    <citation type="journal article" date="2024" name="bioRxiv">
        <title>A reference genome for Trichogramma kaykai: A tiny desert-dwelling parasitoid wasp with competing sex-ratio distorters.</title>
        <authorList>
            <person name="Culotta J."/>
            <person name="Lindsey A.R."/>
        </authorList>
    </citation>
    <scope>NUCLEOTIDE SEQUENCE [LARGE SCALE GENOMIC DNA]</scope>
    <source>
        <strain evidence="9 10">KSX58</strain>
    </source>
</reference>
<keyword evidence="6" id="KW-0963">Cytoplasm</keyword>
<organism evidence="9 10">
    <name type="scientific">Trichogramma kaykai</name>
    <dbReference type="NCBI Taxonomy" id="54128"/>
    <lineage>
        <taxon>Eukaryota</taxon>
        <taxon>Metazoa</taxon>
        <taxon>Ecdysozoa</taxon>
        <taxon>Arthropoda</taxon>
        <taxon>Hexapoda</taxon>
        <taxon>Insecta</taxon>
        <taxon>Pterygota</taxon>
        <taxon>Neoptera</taxon>
        <taxon>Endopterygota</taxon>
        <taxon>Hymenoptera</taxon>
        <taxon>Apocrita</taxon>
        <taxon>Proctotrupomorpha</taxon>
        <taxon>Chalcidoidea</taxon>
        <taxon>Trichogrammatidae</taxon>
        <taxon>Trichogramma</taxon>
    </lineage>
</organism>
<evidence type="ECO:0000256" key="4">
    <source>
        <dbReference type="ARBA" id="ARBA00009567"/>
    </source>
</evidence>
<dbReference type="EMBL" id="JBJJXI010000147">
    <property type="protein sequence ID" value="KAL3386394.1"/>
    <property type="molecule type" value="Genomic_DNA"/>
</dbReference>
<dbReference type="Proteomes" id="UP001627154">
    <property type="component" value="Unassembled WGS sequence"/>
</dbReference>
<dbReference type="GO" id="GO:0005634">
    <property type="term" value="C:nucleus"/>
    <property type="evidence" value="ECO:0007669"/>
    <property type="project" value="UniProtKB-SubCell"/>
</dbReference>
<dbReference type="GO" id="GO:0008033">
    <property type="term" value="P:tRNA processing"/>
    <property type="evidence" value="ECO:0007669"/>
    <property type="project" value="UniProtKB-KW"/>
</dbReference>
<dbReference type="InterPro" id="IPR019519">
    <property type="entry name" value="Elp5"/>
</dbReference>
<keyword evidence="10" id="KW-1185">Reference proteome</keyword>
<evidence type="ECO:0000256" key="3">
    <source>
        <dbReference type="ARBA" id="ARBA00005043"/>
    </source>
</evidence>
<comment type="caution">
    <text evidence="9">The sequence shown here is derived from an EMBL/GenBank/DDBJ whole genome shotgun (WGS) entry which is preliminary data.</text>
</comment>